<evidence type="ECO:0000256" key="2">
    <source>
        <dbReference type="ARBA" id="ARBA00004236"/>
    </source>
</evidence>
<keyword evidence="9" id="KW-0961">Cell wall biogenesis/degradation</keyword>
<dbReference type="PANTHER" id="PTHR30627">
    <property type="entry name" value="PEPTIDOGLYCAN D,D-TRANSPEPTIDASE"/>
    <property type="match status" value="1"/>
</dbReference>
<dbReference type="GO" id="GO:0071972">
    <property type="term" value="F:peptidoglycan L,D-transpeptidase activity"/>
    <property type="evidence" value="ECO:0007669"/>
    <property type="project" value="TreeGrafter"/>
</dbReference>
<dbReference type="InterPro" id="IPR036138">
    <property type="entry name" value="PBP_dimer_sf"/>
</dbReference>
<dbReference type="Pfam" id="PF00905">
    <property type="entry name" value="Transpeptidase"/>
    <property type="match status" value="1"/>
</dbReference>
<dbReference type="GO" id="GO:0008360">
    <property type="term" value="P:regulation of cell shape"/>
    <property type="evidence" value="ECO:0007669"/>
    <property type="project" value="UniProtKB-KW"/>
</dbReference>
<evidence type="ECO:0000313" key="14">
    <source>
        <dbReference type="EMBL" id="CAB4334682.1"/>
    </source>
</evidence>
<reference evidence="14" key="1">
    <citation type="submission" date="2020-05" db="EMBL/GenBank/DDBJ databases">
        <authorList>
            <person name="Chiriac C."/>
            <person name="Salcher M."/>
            <person name="Ghai R."/>
            <person name="Kavagutti S V."/>
        </authorList>
    </citation>
    <scope>NUCLEOTIDE SEQUENCE</scope>
</reference>
<evidence type="ECO:0000256" key="11">
    <source>
        <dbReference type="SAM" id="Phobius"/>
    </source>
</evidence>
<dbReference type="Gene3D" id="3.40.710.10">
    <property type="entry name" value="DD-peptidase/beta-lactamase superfamily"/>
    <property type="match status" value="1"/>
</dbReference>
<protein>
    <submittedName>
        <fullName evidence="14">Unannotated protein</fullName>
    </submittedName>
</protein>
<evidence type="ECO:0000256" key="6">
    <source>
        <dbReference type="ARBA" id="ARBA00022984"/>
    </source>
</evidence>
<feature type="region of interest" description="Disordered" evidence="10">
    <location>
        <begin position="274"/>
        <end position="293"/>
    </location>
</feature>
<evidence type="ECO:0000256" key="8">
    <source>
        <dbReference type="ARBA" id="ARBA00023136"/>
    </source>
</evidence>
<keyword evidence="7 11" id="KW-1133">Transmembrane helix</keyword>
<evidence type="ECO:0000256" key="7">
    <source>
        <dbReference type="ARBA" id="ARBA00022989"/>
    </source>
</evidence>
<feature type="domain" description="Penicillin-binding protein transpeptidase" evidence="12">
    <location>
        <begin position="315"/>
        <end position="661"/>
    </location>
</feature>
<dbReference type="SUPFAM" id="SSF56519">
    <property type="entry name" value="Penicillin binding protein dimerisation domain"/>
    <property type="match status" value="1"/>
</dbReference>
<organism evidence="14">
    <name type="scientific">freshwater metagenome</name>
    <dbReference type="NCBI Taxonomy" id="449393"/>
    <lineage>
        <taxon>unclassified sequences</taxon>
        <taxon>metagenomes</taxon>
        <taxon>ecological metagenomes</taxon>
    </lineage>
</organism>
<evidence type="ECO:0000256" key="5">
    <source>
        <dbReference type="ARBA" id="ARBA00022960"/>
    </source>
</evidence>
<keyword evidence="3" id="KW-1003">Cell membrane</keyword>
<evidence type="ECO:0000256" key="9">
    <source>
        <dbReference type="ARBA" id="ARBA00023316"/>
    </source>
</evidence>
<keyword evidence="6" id="KW-0573">Peptidoglycan synthesis</keyword>
<dbReference type="Pfam" id="PF03717">
    <property type="entry name" value="PBP_dimer"/>
    <property type="match status" value="1"/>
</dbReference>
<keyword evidence="5" id="KW-0133">Cell shape</keyword>
<dbReference type="InterPro" id="IPR012338">
    <property type="entry name" value="Beta-lactam/transpept-like"/>
</dbReference>
<dbReference type="SUPFAM" id="SSF56601">
    <property type="entry name" value="beta-lactamase/transpeptidase-like"/>
    <property type="match status" value="1"/>
</dbReference>
<sequence>MIEPANRPLGSPGGSPLTPQLAMRVAVLGGIALMLFAIVFLRLWFLQVLTGDQAVHEAVNNRVRTVAVAAPRGAVLDRNGKTLVENRAASVMQLDPQQLPPATRTAAAQWGQAMTTWARTPRKDRGARPAIPPPANAAIAARYRRLASVLGVSAGTINRRVTEQLAQLPYANVRVQVDVPNSVRNYLLERPRQFPGVSVDQIYVRRYPGGVGAAQLLGAVGQVSPEQLKADSFRGVLSGAIVGQEGLERSYDRYLRGADGTKSITVDAGGRLQGQRISRESRAGNSVRTSLDSSLQRTGERALASAVGGGSGTAGAFVAIDPRNGRVLALGSAPTYDPSDRAKPIATAAEYERRFGAAAGAPLFNRAISGAYPTGSIFKPITALAGLENGLITEQTTINDPGVLTVGQQKFYNAGRQANGPVSLVRALQVSSDVYFYEVGREANPVKGQIIQTWARRLGLDRATGIDLPGESAGTIPDRQWRAGQNAKEVAYEKETGKKCPPDCLYSDKRPWSVGDNIQLAVGQGDVQASPLQMAVAYSTIANGGTVVRPHLGLAIESETGQQLERITAPPLRRVVIDPVHQKAILEGLHRSTLDDGTSADVFSGWNQSKYPVYGKTGTAERPPRPDQSWYAAYVPSATKPIVIVATVEDGGFGAESAAPAVCTMLSQWFSQPDRCSSGTSRTR</sequence>
<dbReference type="InterPro" id="IPR001460">
    <property type="entry name" value="PCN-bd_Tpept"/>
</dbReference>
<dbReference type="PANTHER" id="PTHR30627:SF2">
    <property type="entry name" value="PEPTIDOGLYCAN D,D-TRANSPEPTIDASE MRDA"/>
    <property type="match status" value="1"/>
</dbReference>
<dbReference type="GO" id="GO:0071555">
    <property type="term" value="P:cell wall organization"/>
    <property type="evidence" value="ECO:0007669"/>
    <property type="project" value="UniProtKB-KW"/>
</dbReference>
<dbReference type="AlphaFoldDB" id="A0A6J5Z0K8"/>
<comment type="subcellular location">
    <subcellularLocation>
        <location evidence="2">Cell membrane</location>
    </subcellularLocation>
    <subcellularLocation>
        <location evidence="1">Membrane</location>
        <topology evidence="1">Single-pass membrane protein</topology>
    </subcellularLocation>
</comment>
<dbReference type="InterPro" id="IPR005311">
    <property type="entry name" value="PBP_dimer"/>
</dbReference>
<feature type="transmembrane region" description="Helical" evidence="11">
    <location>
        <begin position="21"/>
        <end position="45"/>
    </location>
</feature>
<dbReference type="GO" id="GO:0008658">
    <property type="term" value="F:penicillin binding"/>
    <property type="evidence" value="ECO:0007669"/>
    <property type="project" value="InterPro"/>
</dbReference>
<evidence type="ECO:0000256" key="4">
    <source>
        <dbReference type="ARBA" id="ARBA00022692"/>
    </source>
</evidence>
<evidence type="ECO:0000256" key="1">
    <source>
        <dbReference type="ARBA" id="ARBA00004167"/>
    </source>
</evidence>
<accession>A0A6J5Z0K8</accession>
<evidence type="ECO:0000259" key="13">
    <source>
        <dbReference type="Pfam" id="PF03717"/>
    </source>
</evidence>
<keyword evidence="4 11" id="KW-0812">Transmembrane</keyword>
<evidence type="ECO:0000256" key="10">
    <source>
        <dbReference type="SAM" id="MobiDB-lite"/>
    </source>
</evidence>
<keyword evidence="8 11" id="KW-0472">Membrane</keyword>
<feature type="domain" description="Penicillin-binding protein dimerisation" evidence="13">
    <location>
        <begin position="69"/>
        <end position="273"/>
    </location>
</feature>
<dbReference type="GO" id="GO:0009252">
    <property type="term" value="P:peptidoglycan biosynthetic process"/>
    <property type="evidence" value="ECO:0007669"/>
    <property type="project" value="UniProtKB-KW"/>
</dbReference>
<evidence type="ECO:0000259" key="12">
    <source>
        <dbReference type="Pfam" id="PF00905"/>
    </source>
</evidence>
<dbReference type="Gene3D" id="3.90.1310.10">
    <property type="entry name" value="Penicillin-binding protein 2a (Domain 2)"/>
    <property type="match status" value="1"/>
</dbReference>
<name>A0A6J5Z0K8_9ZZZZ</name>
<dbReference type="GO" id="GO:0005886">
    <property type="term" value="C:plasma membrane"/>
    <property type="evidence" value="ECO:0007669"/>
    <property type="project" value="UniProtKB-SubCell"/>
</dbReference>
<dbReference type="InterPro" id="IPR050515">
    <property type="entry name" value="Beta-lactam/transpept"/>
</dbReference>
<dbReference type="EMBL" id="CAESAN010000004">
    <property type="protein sequence ID" value="CAB4334682.1"/>
    <property type="molecule type" value="Genomic_DNA"/>
</dbReference>
<evidence type="ECO:0000256" key="3">
    <source>
        <dbReference type="ARBA" id="ARBA00022475"/>
    </source>
</evidence>
<gene>
    <name evidence="14" type="ORF">UFOPK3547_00084</name>
</gene>
<feature type="compositionally biased region" description="Polar residues" evidence="10">
    <location>
        <begin position="283"/>
        <end position="293"/>
    </location>
</feature>
<proteinExistence type="predicted"/>